<name>A0A8S5M857_9CAUD</name>
<evidence type="ECO:0000313" key="1">
    <source>
        <dbReference type="EMBL" id="DAD78529.1"/>
    </source>
</evidence>
<protein>
    <submittedName>
        <fullName evidence="1">Tail tube protein</fullName>
    </submittedName>
</protein>
<proteinExistence type="predicted"/>
<dbReference type="EMBL" id="BK014846">
    <property type="protein sequence ID" value="DAD78529.1"/>
    <property type="molecule type" value="Genomic_DNA"/>
</dbReference>
<dbReference type="InterPro" id="IPR006498">
    <property type="entry name" value="Tail_tube"/>
</dbReference>
<organism evidence="1">
    <name type="scientific">Caudovirales sp. ctCiv1</name>
    <dbReference type="NCBI Taxonomy" id="2826769"/>
    <lineage>
        <taxon>Viruses</taxon>
        <taxon>Duplodnaviria</taxon>
        <taxon>Heunggongvirae</taxon>
        <taxon>Uroviricota</taxon>
        <taxon>Caudoviricetes</taxon>
    </lineage>
</organism>
<reference evidence="1" key="1">
    <citation type="journal article" date="2021" name="Proc. Natl. Acad. Sci. U.S.A.">
        <title>A Catalog of Tens of Thousands of Viruses from Human Metagenomes Reveals Hidden Associations with Chronic Diseases.</title>
        <authorList>
            <person name="Tisza M.J."/>
            <person name="Buck C.B."/>
        </authorList>
    </citation>
    <scope>NUCLEOTIDE SEQUENCE</scope>
    <source>
        <strain evidence="1">CtCiv1</strain>
    </source>
</reference>
<sequence>MRGNVSIPEVVNSFNVYKEGNVLIGISGEVTLPDLTAITETLTGPGILGEIESVIVGHFGALDQEIPFRMLDGDIFDLANPLTVQELTLRASQQSTVKSTGAITFNGMRIVFRGRPKDFKPGTMKNGGQMGASITLSLVYILVEIDGKRKLELDKLNNVYKINDKDILELVKKHC</sequence>
<accession>A0A8S5M857</accession>
<dbReference type="Pfam" id="PF04985">
    <property type="entry name" value="Phage_tube"/>
    <property type="match status" value="1"/>
</dbReference>